<dbReference type="RefSeq" id="WP_189693443.1">
    <property type="nucleotide sequence ID" value="NZ_BNCM01000005.1"/>
</dbReference>
<keyword evidence="6" id="KW-1185">Reference proteome</keyword>
<dbReference type="InterPro" id="IPR036388">
    <property type="entry name" value="WH-like_DNA-bd_sf"/>
</dbReference>
<dbReference type="PROSITE" id="PS50949">
    <property type="entry name" value="HTH_GNTR"/>
    <property type="match status" value="1"/>
</dbReference>
<keyword evidence="1" id="KW-0805">Transcription regulation</keyword>
<dbReference type="InterPro" id="IPR000524">
    <property type="entry name" value="Tscrpt_reg_HTH_GntR"/>
</dbReference>
<evidence type="ECO:0000256" key="1">
    <source>
        <dbReference type="ARBA" id="ARBA00023015"/>
    </source>
</evidence>
<gene>
    <name evidence="5" type="ORF">JJE72_02880</name>
</gene>
<name>A0ABS1JZ95_9MICC</name>
<dbReference type="PANTHER" id="PTHR43537">
    <property type="entry name" value="TRANSCRIPTIONAL REGULATOR, GNTR FAMILY"/>
    <property type="match status" value="1"/>
</dbReference>
<protein>
    <submittedName>
        <fullName evidence="5">GntR family transcriptional regulator</fullName>
    </submittedName>
</protein>
<proteinExistence type="predicted"/>
<keyword evidence="3" id="KW-0804">Transcription</keyword>
<dbReference type="Pfam" id="PF00392">
    <property type="entry name" value="GntR"/>
    <property type="match status" value="1"/>
</dbReference>
<dbReference type="Pfam" id="PF07729">
    <property type="entry name" value="FCD"/>
    <property type="match status" value="1"/>
</dbReference>
<dbReference type="SMART" id="SM00345">
    <property type="entry name" value="HTH_GNTR"/>
    <property type="match status" value="1"/>
</dbReference>
<evidence type="ECO:0000313" key="6">
    <source>
        <dbReference type="Proteomes" id="UP000639051"/>
    </source>
</evidence>
<sequence length="220" mass="22993">MSFGPPALQPAHSAADLAHGALAARIISGSLAPGAVLTEGSQSAELAMSRTPVHKAFLRLAAEGLLRLRPHQGAVVTAEDARTTHELLEARIMLESESVRACAASGSEAAAAADLDPLLSAQAQALRRGDALGFAAADHAFHARIAAASGNALVEAFYGQIRPRLERITRAVVLSGQADLARFLSDHRRLVTFLERADAARYAVLLRAHVGFDGPKPSGS</sequence>
<reference evidence="5 6" key="1">
    <citation type="submission" date="2021-01" db="EMBL/GenBank/DDBJ databases">
        <title>Genome public.</title>
        <authorList>
            <person name="Liu C."/>
            <person name="Sun Q."/>
        </authorList>
    </citation>
    <scope>NUCLEOTIDE SEQUENCE [LARGE SCALE GENOMIC DNA]</scope>
    <source>
        <strain evidence="5 6">JC656</strain>
    </source>
</reference>
<dbReference type="SUPFAM" id="SSF46785">
    <property type="entry name" value="Winged helix' DNA-binding domain"/>
    <property type="match status" value="1"/>
</dbReference>
<evidence type="ECO:0000256" key="2">
    <source>
        <dbReference type="ARBA" id="ARBA00023125"/>
    </source>
</evidence>
<dbReference type="SMART" id="SM00895">
    <property type="entry name" value="FCD"/>
    <property type="match status" value="1"/>
</dbReference>
<evidence type="ECO:0000313" key="5">
    <source>
        <dbReference type="EMBL" id="MBL0704447.1"/>
    </source>
</evidence>
<dbReference type="Gene3D" id="1.10.10.10">
    <property type="entry name" value="Winged helix-like DNA-binding domain superfamily/Winged helix DNA-binding domain"/>
    <property type="match status" value="1"/>
</dbReference>
<dbReference type="EMBL" id="JAERRC010000010">
    <property type="protein sequence ID" value="MBL0704447.1"/>
    <property type="molecule type" value="Genomic_DNA"/>
</dbReference>
<keyword evidence="2" id="KW-0238">DNA-binding</keyword>
<dbReference type="Gene3D" id="1.20.120.530">
    <property type="entry name" value="GntR ligand-binding domain-like"/>
    <property type="match status" value="1"/>
</dbReference>
<evidence type="ECO:0000256" key="3">
    <source>
        <dbReference type="ARBA" id="ARBA00023163"/>
    </source>
</evidence>
<feature type="domain" description="HTH gntR-type" evidence="4">
    <location>
        <begin position="12"/>
        <end position="79"/>
    </location>
</feature>
<dbReference type="Proteomes" id="UP000639051">
    <property type="component" value="Unassembled WGS sequence"/>
</dbReference>
<dbReference type="InterPro" id="IPR011711">
    <property type="entry name" value="GntR_C"/>
</dbReference>
<evidence type="ECO:0000259" key="4">
    <source>
        <dbReference type="PROSITE" id="PS50949"/>
    </source>
</evidence>
<dbReference type="InterPro" id="IPR036390">
    <property type="entry name" value="WH_DNA-bd_sf"/>
</dbReference>
<dbReference type="SUPFAM" id="SSF48008">
    <property type="entry name" value="GntR ligand-binding domain-like"/>
    <property type="match status" value="1"/>
</dbReference>
<accession>A0ABS1JZ95</accession>
<dbReference type="PANTHER" id="PTHR43537:SF5">
    <property type="entry name" value="UXU OPERON TRANSCRIPTIONAL REGULATOR"/>
    <property type="match status" value="1"/>
</dbReference>
<organism evidence="5 6">
    <name type="scientific">Sinomonas cellulolyticus</name>
    <dbReference type="NCBI Taxonomy" id="2801916"/>
    <lineage>
        <taxon>Bacteria</taxon>
        <taxon>Bacillati</taxon>
        <taxon>Actinomycetota</taxon>
        <taxon>Actinomycetes</taxon>
        <taxon>Micrococcales</taxon>
        <taxon>Micrococcaceae</taxon>
        <taxon>Sinomonas</taxon>
    </lineage>
</organism>
<dbReference type="InterPro" id="IPR008920">
    <property type="entry name" value="TF_FadR/GntR_C"/>
</dbReference>
<comment type="caution">
    <text evidence="5">The sequence shown here is derived from an EMBL/GenBank/DDBJ whole genome shotgun (WGS) entry which is preliminary data.</text>
</comment>